<accession>A0A7J3M3Z3</accession>
<dbReference type="AlphaFoldDB" id="A0A7J3M3Z3"/>
<gene>
    <name evidence="1" type="ORF">ENT52_08535</name>
</gene>
<dbReference type="EMBL" id="DSYZ01000161">
    <property type="protein sequence ID" value="HGT83752.1"/>
    <property type="molecule type" value="Genomic_DNA"/>
</dbReference>
<name>A0A7J3M3Z3_ARCFL</name>
<organism evidence="1">
    <name type="scientific">Archaeoglobus fulgidus</name>
    <dbReference type="NCBI Taxonomy" id="2234"/>
    <lineage>
        <taxon>Archaea</taxon>
        <taxon>Methanobacteriati</taxon>
        <taxon>Methanobacteriota</taxon>
        <taxon>Archaeoglobi</taxon>
        <taxon>Archaeoglobales</taxon>
        <taxon>Archaeoglobaceae</taxon>
        <taxon>Archaeoglobus</taxon>
    </lineage>
</organism>
<dbReference type="Pfam" id="PF03692">
    <property type="entry name" value="CxxCxxCC"/>
    <property type="match status" value="1"/>
</dbReference>
<comment type="caution">
    <text evidence="1">The sequence shown here is derived from an EMBL/GenBank/DDBJ whole genome shotgun (WGS) entry which is preliminary data.</text>
</comment>
<sequence>MHVPWRLVASWHCEACGVCCTQYRVRLRTYEFLKLKHTGLVEEKAGRFFIKKIGKYCPFQFGTLCSLGNSKPIACKIYPFSILKKGDELASFEFEGEEFFVYVDKFCKNVRLKEDVKPSQIVAREIVEALEILTGKRTEMNLLTAKLNQETREPQQLHRHRSRV</sequence>
<dbReference type="InterPro" id="IPR005358">
    <property type="entry name" value="Puta_zinc/iron-chelating_dom"/>
</dbReference>
<evidence type="ECO:0000313" key="1">
    <source>
        <dbReference type="EMBL" id="HGT83752.1"/>
    </source>
</evidence>
<protein>
    <submittedName>
        <fullName evidence="1">YkgJ family cysteine cluster protein</fullName>
    </submittedName>
</protein>
<proteinExistence type="predicted"/>
<reference evidence="1" key="1">
    <citation type="journal article" date="2020" name="mSystems">
        <title>Genome- and Community-Level Interaction Insights into Carbon Utilization and Element Cycling Functions of Hydrothermarchaeota in Hydrothermal Sediment.</title>
        <authorList>
            <person name="Zhou Z."/>
            <person name="Liu Y."/>
            <person name="Xu W."/>
            <person name="Pan J."/>
            <person name="Luo Z.H."/>
            <person name="Li M."/>
        </authorList>
    </citation>
    <scope>NUCLEOTIDE SEQUENCE [LARGE SCALE GENOMIC DNA]</scope>
    <source>
        <strain evidence="1">SpSt-587</strain>
    </source>
</reference>